<accession>A0A559M3U1</accession>
<dbReference type="EMBL" id="QGML01002283">
    <property type="protein sequence ID" value="TVY87624.1"/>
    <property type="molecule type" value="Genomic_DNA"/>
</dbReference>
<reference evidence="2 3" key="1">
    <citation type="submission" date="2018-05" db="EMBL/GenBank/DDBJ databases">
        <title>Genome sequencing and assembly of the regulated plant pathogen Lachnellula willkommii and related sister species for the development of diagnostic species identification markers.</title>
        <authorList>
            <person name="Giroux E."/>
            <person name="Bilodeau G."/>
        </authorList>
    </citation>
    <scope>NUCLEOTIDE SEQUENCE [LARGE SCALE GENOMIC DNA]</scope>
    <source>
        <strain evidence="2 3">CBS 172.35</strain>
    </source>
</reference>
<dbReference type="Proteomes" id="UP000315522">
    <property type="component" value="Unassembled WGS sequence"/>
</dbReference>
<feature type="region of interest" description="Disordered" evidence="1">
    <location>
        <begin position="257"/>
        <end position="309"/>
    </location>
</feature>
<protein>
    <recommendedName>
        <fullName evidence="4">BTB domain-containing protein</fullName>
    </recommendedName>
</protein>
<feature type="non-terminal residue" evidence="2">
    <location>
        <position position="1"/>
    </location>
</feature>
<evidence type="ECO:0000256" key="1">
    <source>
        <dbReference type="SAM" id="MobiDB-lite"/>
    </source>
</evidence>
<proteinExistence type="predicted"/>
<name>A0A559M3U1_9HELO</name>
<organism evidence="2 3">
    <name type="scientific">Lachnellula willkommii</name>
    <dbReference type="NCBI Taxonomy" id="215461"/>
    <lineage>
        <taxon>Eukaryota</taxon>
        <taxon>Fungi</taxon>
        <taxon>Dikarya</taxon>
        <taxon>Ascomycota</taxon>
        <taxon>Pezizomycotina</taxon>
        <taxon>Leotiomycetes</taxon>
        <taxon>Helotiales</taxon>
        <taxon>Lachnaceae</taxon>
        <taxon>Lachnellula</taxon>
    </lineage>
</organism>
<feature type="region of interest" description="Disordered" evidence="1">
    <location>
        <begin position="32"/>
        <end position="58"/>
    </location>
</feature>
<feature type="compositionally biased region" description="Polar residues" evidence="1">
    <location>
        <begin position="259"/>
        <end position="271"/>
    </location>
</feature>
<dbReference type="CDD" id="cd18186">
    <property type="entry name" value="BTB_POZ_ZBTB_KLHL-like"/>
    <property type="match status" value="1"/>
</dbReference>
<sequence>VIQYHIKTVDMSETSTIARKHHTDLQQLAISSASQDLNKRRTSSQSSSSSKNSLPSPSMVAARAYQLDHEIPIGPKADAQQRRKSLFEAHQFPRRHSSFPAEGDLAAQLDNFTFSSPKSKLQTVPETADVPEIQIDEAADVQMTGMKQNDLVKIGKIASRERSDDLLVAASDVPFLYIHDRLRDWGSVYLGNTETADAFVNAVSLRRPSLVLTREEGHALQPGSSNLVTIRARVAPRAKERKPFLIQRQFDIEDLRTSIPASGTRSAGTSTPRLRRSARQRRLSAQPLSSGSKTRGRKEGGAGKGPSSLGKGVVPVHIEYALHYLPVLGALMLSGHVRKGDSIDLPVPRPEAWRDVVSYVYTGKGEITPAMKEDIMFLAGNAD</sequence>
<comment type="caution">
    <text evidence="2">The sequence shown here is derived from an EMBL/GenBank/DDBJ whole genome shotgun (WGS) entry which is preliminary data.</text>
</comment>
<dbReference type="AlphaFoldDB" id="A0A559M3U1"/>
<evidence type="ECO:0000313" key="3">
    <source>
        <dbReference type="Proteomes" id="UP000315522"/>
    </source>
</evidence>
<gene>
    <name evidence="2" type="ORF">LAWI1_G007303</name>
</gene>
<feature type="compositionally biased region" description="Low complexity" evidence="1">
    <location>
        <begin position="43"/>
        <end position="58"/>
    </location>
</feature>
<evidence type="ECO:0000313" key="2">
    <source>
        <dbReference type="EMBL" id="TVY87624.1"/>
    </source>
</evidence>
<feature type="compositionally biased region" description="Basic residues" evidence="1">
    <location>
        <begin position="273"/>
        <end position="282"/>
    </location>
</feature>
<keyword evidence="3" id="KW-1185">Reference proteome</keyword>
<evidence type="ECO:0008006" key="4">
    <source>
        <dbReference type="Google" id="ProtNLM"/>
    </source>
</evidence>